<dbReference type="InterPro" id="IPR044066">
    <property type="entry name" value="TRIAD_supradom"/>
</dbReference>
<dbReference type="PROSITE" id="PS00518">
    <property type="entry name" value="ZF_RING_1"/>
    <property type="match status" value="1"/>
</dbReference>
<dbReference type="GO" id="GO:0061630">
    <property type="term" value="F:ubiquitin protein ligase activity"/>
    <property type="evidence" value="ECO:0007669"/>
    <property type="project" value="UniProtKB-EC"/>
</dbReference>
<keyword evidence="6" id="KW-0863">Zinc-finger</keyword>
<evidence type="ECO:0000256" key="8">
    <source>
        <dbReference type="ARBA" id="ARBA00022833"/>
    </source>
</evidence>
<organism evidence="11 12">
    <name type="scientific">Morchella conica CCBAS932</name>
    <dbReference type="NCBI Taxonomy" id="1392247"/>
    <lineage>
        <taxon>Eukaryota</taxon>
        <taxon>Fungi</taxon>
        <taxon>Dikarya</taxon>
        <taxon>Ascomycota</taxon>
        <taxon>Pezizomycotina</taxon>
        <taxon>Pezizomycetes</taxon>
        <taxon>Pezizales</taxon>
        <taxon>Morchellaceae</taxon>
        <taxon>Morchella</taxon>
    </lineage>
</organism>
<feature type="compositionally biased region" description="Basic and acidic residues" evidence="9">
    <location>
        <begin position="66"/>
        <end position="76"/>
    </location>
</feature>
<protein>
    <recommendedName>
        <fullName evidence="2">RBR-type E3 ubiquitin transferase</fullName>
        <ecNumber evidence="2">2.3.2.31</ecNumber>
    </recommendedName>
</protein>
<evidence type="ECO:0000256" key="3">
    <source>
        <dbReference type="ARBA" id="ARBA00022679"/>
    </source>
</evidence>
<keyword evidence="3" id="KW-0808">Transferase</keyword>
<dbReference type="CDD" id="cd20335">
    <property type="entry name" value="BRcat_RBR"/>
    <property type="match status" value="1"/>
</dbReference>
<keyword evidence="4" id="KW-0479">Metal-binding</keyword>
<dbReference type="PANTHER" id="PTHR11685">
    <property type="entry name" value="RBR FAMILY RING FINGER AND IBR DOMAIN-CONTAINING"/>
    <property type="match status" value="1"/>
</dbReference>
<feature type="region of interest" description="Disordered" evidence="9">
    <location>
        <begin position="39"/>
        <end position="128"/>
    </location>
</feature>
<feature type="compositionally biased region" description="Low complexity" evidence="9">
    <location>
        <begin position="8"/>
        <end position="25"/>
    </location>
</feature>
<sequence length="449" mass="50760">MSKKHPMSSSSSIETSSSGASSTAEANWWADNQRRASGVELFENFSGEEERNDPASANSPLEEPTESNRKGFEIPEHPPQYGSRDQVAADEALAERLANFQADFQRPSDLFDEEEDRESNSSAFMRKQYQQDRELAEMLSAGLDPDMDRETLELIKRLSGDSPQDFHSFLDQEAESEALIAELSDSHVLRDWELARQLAEDTPQDMEEHLRQLKEQEEYARLAQEAWDEDIRKREREELAVLAEMARLEELEILEQLRRERMADCTACSEEGEKAEMAMLSCSHGYCTGCIKVAFEGALREKKPFRCCDQVPIDSIAAHFTQNFVRDYNDLMLELNTPNALYCSARNCSKFIPPTSIRADTGTCRACNSNTCRHCRSPSHTGICPADEDSTVVLGLAKEKGWKPCPGCQNMIERVDGCLHMTCTRCPNRTEFCYNCGKLYSICPATCSR</sequence>
<dbReference type="Proteomes" id="UP000277580">
    <property type="component" value="Unassembled WGS sequence"/>
</dbReference>
<dbReference type="InterPro" id="IPR031127">
    <property type="entry name" value="E3_UB_ligase_RBR"/>
</dbReference>
<evidence type="ECO:0000256" key="2">
    <source>
        <dbReference type="ARBA" id="ARBA00012251"/>
    </source>
</evidence>
<dbReference type="InterPro" id="IPR013083">
    <property type="entry name" value="Znf_RING/FYVE/PHD"/>
</dbReference>
<keyword evidence="5" id="KW-0677">Repeat</keyword>
<keyword evidence="7" id="KW-0833">Ubl conjugation pathway</keyword>
<evidence type="ECO:0000256" key="6">
    <source>
        <dbReference type="ARBA" id="ARBA00022771"/>
    </source>
</evidence>
<proteinExistence type="predicted"/>
<evidence type="ECO:0000256" key="1">
    <source>
        <dbReference type="ARBA" id="ARBA00001798"/>
    </source>
</evidence>
<dbReference type="Pfam" id="PF01485">
    <property type="entry name" value="IBR"/>
    <property type="match status" value="1"/>
</dbReference>
<dbReference type="Pfam" id="PF22191">
    <property type="entry name" value="IBR_1"/>
    <property type="match status" value="1"/>
</dbReference>
<dbReference type="OrthoDB" id="10009520at2759"/>
<evidence type="ECO:0000256" key="4">
    <source>
        <dbReference type="ARBA" id="ARBA00022723"/>
    </source>
</evidence>
<dbReference type="InParanoid" id="A0A3N4KWL0"/>
<gene>
    <name evidence="11" type="ORF">P167DRAFT_107531</name>
</gene>
<evidence type="ECO:0000256" key="7">
    <source>
        <dbReference type="ARBA" id="ARBA00022786"/>
    </source>
</evidence>
<feature type="domain" description="RING-type" evidence="10">
    <location>
        <begin position="261"/>
        <end position="449"/>
    </location>
</feature>
<dbReference type="PROSITE" id="PS51873">
    <property type="entry name" value="TRIAD"/>
    <property type="match status" value="1"/>
</dbReference>
<dbReference type="AlphaFoldDB" id="A0A3N4KWL0"/>
<dbReference type="Gene3D" id="3.30.40.10">
    <property type="entry name" value="Zinc/RING finger domain, C3HC4 (zinc finger)"/>
    <property type="match status" value="1"/>
</dbReference>
<name>A0A3N4KWL0_9PEZI</name>
<dbReference type="InterPro" id="IPR002867">
    <property type="entry name" value="IBR_dom"/>
</dbReference>
<dbReference type="CDD" id="cd22584">
    <property type="entry name" value="Rcat_RBR_unk"/>
    <property type="match status" value="1"/>
</dbReference>
<dbReference type="GO" id="GO:0016567">
    <property type="term" value="P:protein ubiquitination"/>
    <property type="evidence" value="ECO:0007669"/>
    <property type="project" value="InterPro"/>
</dbReference>
<dbReference type="EMBL" id="ML119122">
    <property type="protein sequence ID" value="RPB13662.1"/>
    <property type="molecule type" value="Genomic_DNA"/>
</dbReference>
<keyword evidence="12" id="KW-1185">Reference proteome</keyword>
<evidence type="ECO:0000256" key="9">
    <source>
        <dbReference type="SAM" id="MobiDB-lite"/>
    </source>
</evidence>
<evidence type="ECO:0000313" key="12">
    <source>
        <dbReference type="Proteomes" id="UP000277580"/>
    </source>
</evidence>
<dbReference type="SUPFAM" id="SSF57850">
    <property type="entry name" value="RING/U-box"/>
    <property type="match status" value="2"/>
</dbReference>
<feature type="region of interest" description="Disordered" evidence="9">
    <location>
        <begin position="1"/>
        <end position="25"/>
    </location>
</feature>
<evidence type="ECO:0000313" key="11">
    <source>
        <dbReference type="EMBL" id="RPB13662.1"/>
    </source>
</evidence>
<dbReference type="STRING" id="1392247.A0A3N4KWL0"/>
<dbReference type="Gene3D" id="1.20.120.1750">
    <property type="match status" value="1"/>
</dbReference>
<dbReference type="GO" id="GO:0008270">
    <property type="term" value="F:zinc ion binding"/>
    <property type="evidence" value="ECO:0007669"/>
    <property type="project" value="UniProtKB-KW"/>
</dbReference>
<evidence type="ECO:0000256" key="5">
    <source>
        <dbReference type="ARBA" id="ARBA00022737"/>
    </source>
</evidence>
<keyword evidence="8" id="KW-0862">Zinc</keyword>
<dbReference type="InterPro" id="IPR017907">
    <property type="entry name" value="Znf_RING_CS"/>
</dbReference>
<evidence type="ECO:0000259" key="10">
    <source>
        <dbReference type="PROSITE" id="PS51873"/>
    </source>
</evidence>
<reference evidence="11 12" key="1">
    <citation type="journal article" date="2018" name="Nat. Ecol. Evol.">
        <title>Pezizomycetes genomes reveal the molecular basis of ectomycorrhizal truffle lifestyle.</title>
        <authorList>
            <person name="Murat C."/>
            <person name="Payen T."/>
            <person name="Noel B."/>
            <person name="Kuo A."/>
            <person name="Morin E."/>
            <person name="Chen J."/>
            <person name="Kohler A."/>
            <person name="Krizsan K."/>
            <person name="Balestrini R."/>
            <person name="Da Silva C."/>
            <person name="Montanini B."/>
            <person name="Hainaut M."/>
            <person name="Levati E."/>
            <person name="Barry K.W."/>
            <person name="Belfiori B."/>
            <person name="Cichocki N."/>
            <person name="Clum A."/>
            <person name="Dockter R.B."/>
            <person name="Fauchery L."/>
            <person name="Guy J."/>
            <person name="Iotti M."/>
            <person name="Le Tacon F."/>
            <person name="Lindquist E.A."/>
            <person name="Lipzen A."/>
            <person name="Malagnac F."/>
            <person name="Mello A."/>
            <person name="Molinier V."/>
            <person name="Miyauchi S."/>
            <person name="Poulain J."/>
            <person name="Riccioni C."/>
            <person name="Rubini A."/>
            <person name="Sitrit Y."/>
            <person name="Splivallo R."/>
            <person name="Traeger S."/>
            <person name="Wang M."/>
            <person name="Zifcakova L."/>
            <person name="Wipf D."/>
            <person name="Zambonelli A."/>
            <person name="Paolocci F."/>
            <person name="Nowrousian M."/>
            <person name="Ottonello S."/>
            <person name="Baldrian P."/>
            <person name="Spatafora J.W."/>
            <person name="Henrissat B."/>
            <person name="Nagy L.G."/>
            <person name="Aury J.M."/>
            <person name="Wincker P."/>
            <person name="Grigoriev I.V."/>
            <person name="Bonfante P."/>
            <person name="Martin F.M."/>
        </authorList>
    </citation>
    <scope>NUCLEOTIDE SEQUENCE [LARGE SCALE GENOMIC DNA]</scope>
    <source>
        <strain evidence="11 12">CCBAS932</strain>
    </source>
</reference>
<dbReference type="EC" id="2.3.2.31" evidence="2"/>
<comment type="catalytic activity">
    <reaction evidence="1">
        <text>[E2 ubiquitin-conjugating enzyme]-S-ubiquitinyl-L-cysteine + [acceptor protein]-L-lysine = [E2 ubiquitin-conjugating enzyme]-L-cysteine + [acceptor protein]-N(6)-ubiquitinyl-L-lysine.</text>
        <dbReference type="EC" id="2.3.2.31"/>
    </reaction>
</comment>
<accession>A0A3N4KWL0</accession>